<dbReference type="EMBL" id="NBSH01000002">
    <property type="protein sequence ID" value="ORX39793.1"/>
    <property type="molecule type" value="Genomic_DNA"/>
</dbReference>
<dbReference type="CDD" id="cd00067">
    <property type="entry name" value="GAL4"/>
    <property type="match status" value="1"/>
</dbReference>
<dbReference type="RefSeq" id="XP_021873578.1">
    <property type="nucleotide sequence ID" value="XM_022013164.1"/>
</dbReference>
<evidence type="ECO:0000256" key="1">
    <source>
        <dbReference type="ARBA" id="ARBA00004123"/>
    </source>
</evidence>
<dbReference type="InterPro" id="IPR001138">
    <property type="entry name" value="Zn2Cys6_DnaBD"/>
</dbReference>
<feature type="region of interest" description="Disordered" evidence="3">
    <location>
        <begin position="76"/>
        <end position="129"/>
    </location>
</feature>
<dbReference type="Gene3D" id="4.10.240.10">
    <property type="entry name" value="Zn(2)-C6 fungal-type DNA-binding domain"/>
    <property type="match status" value="1"/>
</dbReference>
<name>A0A1Y1UP25_9TREE</name>
<keyword evidence="2" id="KW-0539">Nucleus</keyword>
<dbReference type="Pfam" id="PF11951">
    <property type="entry name" value="Fungal_trans_2"/>
    <property type="match status" value="1"/>
</dbReference>
<dbReference type="SUPFAM" id="SSF57701">
    <property type="entry name" value="Zn2/Cys6 DNA-binding domain"/>
    <property type="match status" value="1"/>
</dbReference>
<dbReference type="InterPro" id="IPR036864">
    <property type="entry name" value="Zn2-C6_fun-type_DNA-bd_sf"/>
</dbReference>
<feature type="compositionally biased region" description="Low complexity" evidence="3">
    <location>
        <begin position="1"/>
        <end position="21"/>
    </location>
</feature>
<dbReference type="GO" id="GO:0000981">
    <property type="term" value="F:DNA-binding transcription factor activity, RNA polymerase II-specific"/>
    <property type="evidence" value="ECO:0007669"/>
    <property type="project" value="InterPro"/>
</dbReference>
<accession>A0A1Y1UP25</accession>
<feature type="region of interest" description="Disordered" evidence="3">
    <location>
        <begin position="1"/>
        <end position="35"/>
    </location>
</feature>
<dbReference type="InParanoid" id="A0A1Y1UP25"/>
<evidence type="ECO:0000259" key="4">
    <source>
        <dbReference type="PROSITE" id="PS50048"/>
    </source>
</evidence>
<evidence type="ECO:0000313" key="5">
    <source>
        <dbReference type="EMBL" id="ORX39793.1"/>
    </source>
</evidence>
<dbReference type="PROSITE" id="PS50048">
    <property type="entry name" value="ZN2_CY6_FUNGAL_2"/>
    <property type="match status" value="1"/>
</dbReference>
<dbReference type="AlphaFoldDB" id="A0A1Y1UP25"/>
<dbReference type="GO" id="GO:0008270">
    <property type="term" value="F:zinc ion binding"/>
    <property type="evidence" value="ECO:0007669"/>
    <property type="project" value="InterPro"/>
</dbReference>
<reference evidence="5 6" key="1">
    <citation type="submission" date="2017-03" db="EMBL/GenBank/DDBJ databases">
        <title>Widespread Adenine N6-methylation of Active Genes in Fungi.</title>
        <authorList>
            <consortium name="DOE Joint Genome Institute"/>
            <person name="Mondo S.J."/>
            <person name="Dannebaum R.O."/>
            <person name="Kuo R.C."/>
            <person name="Louie K.B."/>
            <person name="Bewick A.J."/>
            <person name="Labutti K."/>
            <person name="Haridas S."/>
            <person name="Kuo A."/>
            <person name="Salamov A."/>
            <person name="Ahrendt S.R."/>
            <person name="Lau R."/>
            <person name="Bowen B.P."/>
            <person name="Lipzen A."/>
            <person name="Sullivan W."/>
            <person name="Andreopoulos W.B."/>
            <person name="Clum A."/>
            <person name="Lindquist E."/>
            <person name="Daum C."/>
            <person name="Northen T.R."/>
            <person name="Ramamoorthy G."/>
            <person name="Schmitz R.J."/>
            <person name="Gryganskyi A."/>
            <person name="Culley D."/>
            <person name="Magnuson J."/>
            <person name="James T.Y."/>
            <person name="O'Malley M.A."/>
            <person name="Stajich J.E."/>
            <person name="Spatafora J.W."/>
            <person name="Visel A."/>
            <person name="Grigoriev I.V."/>
        </authorList>
    </citation>
    <scope>NUCLEOTIDE SEQUENCE [LARGE SCALE GENOMIC DNA]</scope>
    <source>
        <strain evidence="5 6">NRRL Y-17943</strain>
    </source>
</reference>
<dbReference type="GeneID" id="33554972"/>
<dbReference type="Pfam" id="PF00172">
    <property type="entry name" value="Zn_clus"/>
    <property type="match status" value="1"/>
</dbReference>
<dbReference type="PANTHER" id="PTHR37534">
    <property type="entry name" value="TRANSCRIPTIONAL ACTIVATOR PROTEIN UGA3"/>
    <property type="match status" value="1"/>
</dbReference>
<dbReference type="Proteomes" id="UP000193218">
    <property type="component" value="Unassembled WGS sequence"/>
</dbReference>
<keyword evidence="6" id="KW-1185">Reference proteome</keyword>
<dbReference type="STRING" id="4999.A0A1Y1UP25"/>
<feature type="compositionally biased region" description="Basic residues" evidence="3">
    <location>
        <begin position="97"/>
        <end position="118"/>
    </location>
</feature>
<feature type="region of interest" description="Disordered" evidence="3">
    <location>
        <begin position="173"/>
        <end position="200"/>
    </location>
</feature>
<evidence type="ECO:0000313" key="6">
    <source>
        <dbReference type="Proteomes" id="UP000193218"/>
    </source>
</evidence>
<protein>
    <submittedName>
        <fullName evidence="5">Fungal-specific transcription factor domain-domain-containing protein</fullName>
    </submittedName>
</protein>
<gene>
    <name evidence="5" type="ORF">BD324DRAFT_575997</name>
</gene>
<feature type="compositionally biased region" description="Polar residues" evidence="3">
    <location>
        <begin position="178"/>
        <end position="200"/>
    </location>
</feature>
<evidence type="ECO:0000256" key="3">
    <source>
        <dbReference type="SAM" id="MobiDB-lite"/>
    </source>
</evidence>
<dbReference type="OrthoDB" id="5419315at2759"/>
<dbReference type="PROSITE" id="PS00463">
    <property type="entry name" value="ZN2_CY6_FUNGAL_1"/>
    <property type="match status" value="1"/>
</dbReference>
<sequence length="642" mass="70537">MASQQSSPDIPSPTKSSTSSTYRAPRASRAGVKRKMKYSRTRSGCLCCRHRRIKCDEKRPVCKRCIIAKRECEYPPENTSVPRKRKDEGENTANRAPKPKKAKSSTRRKGKSRVRTKAKAALVVEDTARRSASSSSWHKSFLSLSAGGNLDARSGSAVATEGVTEEIFGPAADHQPIQPEQDSQAAGTTELATPSTVSGARSFNNVSDAVESLGAQGSAPMLTAPDYLLPWFSTPQERELILHYAANAAPLMMAIPSGLNPMLAINLPLALACPKGTNLASDALRVALLGTGAIHQAFLLSRSGVNNHQTANMFQFASKLRDKGKEMVKRSSMSQDGAASDGTLGAITALASIDIFFGGNGWLDNFSMAKEMVRFRGGPAEMLKMSQPRQLAEGVTLSPARMMLEILAIYETFGCLTTGEEPTLLSDQWEEWWSVGFSTYQKYSVEKQFGMSRIMVHLFARLTRLLSRVGKSGKRFVLQPTLSANLDPADPLEQEASKLRLDVDAWIQHLELNTLDQDRIHVGNRAYALAMRILLLRRVYDVPRHDVSIQSAALEVLRYCTVSTAVLNMPIDLVWPAVIAACCLAPEARSWCLTLLEGFKAQCCFDIDTAAKIVMESWTRSDRGDARWDWKEVCDDLGLKVL</sequence>
<dbReference type="InterPro" id="IPR021858">
    <property type="entry name" value="Fun_TF"/>
</dbReference>
<comment type="subcellular location">
    <subcellularLocation>
        <location evidence="1">Nucleus</location>
    </subcellularLocation>
</comment>
<dbReference type="SMART" id="SM00066">
    <property type="entry name" value="GAL4"/>
    <property type="match status" value="1"/>
</dbReference>
<feature type="domain" description="Zn(2)-C6 fungal-type" evidence="4">
    <location>
        <begin position="44"/>
        <end position="74"/>
    </location>
</feature>
<comment type="caution">
    <text evidence="5">The sequence shown here is derived from an EMBL/GenBank/DDBJ whole genome shotgun (WGS) entry which is preliminary data.</text>
</comment>
<proteinExistence type="predicted"/>
<evidence type="ECO:0000256" key="2">
    <source>
        <dbReference type="ARBA" id="ARBA00023242"/>
    </source>
</evidence>
<dbReference type="PANTHER" id="PTHR37534:SF20">
    <property type="entry name" value="PRO1A C6 ZINK-FINGER PROTEIN"/>
    <property type="match status" value="1"/>
</dbReference>
<organism evidence="5 6">
    <name type="scientific">Kockovaella imperatae</name>
    <dbReference type="NCBI Taxonomy" id="4999"/>
    <lineage>
        <taxon>Eukaryota</taxon>
        <taxon>Fungi</taxon>
        <taxon>Dikarya</taxon>
        <taxon>Basidiomycota</taxon>
        <taxon>Agaricomycotina</taxon>
        <taxon>Tremellomycetes</taxon>
        <taxon>Tremellales</taxon>
        <taxon>Cuniculitremaceae</taxon>
        <taxon>Kockovaella</taxon>
    </lineage>
</organism>
<dbReference type="GO" id="GO:0005634">
    <property type="term" value="C:nucleus"/>
    <property type="evidence" value="ECO:0007669"/>
    <property type="project" value="UniProtKB-SubCell"/>
</dbReference>